<reference evidence="2 3" key="1">
    <citation type="submission" date="2016-08" db="EMBL/GenBank/DDBJ databases">
        <title>Complete Genome Sequence Of The Indigo Reducing Clostridium isatidis DSM15098.</title>
        <authorList>
            <person name="Little G.T."/>
            <person name="Minton N.P."/>
        </authorList>
    </citation>
    <scope>NUCLEOTIDE SEQUENCE [LARGE SCALE GENOMIC DNA]</scope>
    <source>
        <strain evidence="2 3">DSM 15098</strain>
    </source>
</reference>
<keyword evidence="1" id="KW-0472">Membrane</keyword>
<protein>
    <submittedName>
        <fullName evidence="2">Uncharacterized protein</fullName>
    </submittedName>
</protein>
<proteinExistence type="predicted"/>
<accession>A0A343JE95</accession>
<evidence type="ECO:0000313" key="3">
    <source>
        <dbReference type="Proteomes" id="UP000264883"/>
    </source>
</evidence>
<evidence type="ECO:0000256" key="1">
    <source>
        <dbReference type="SAM" id="Phobius"/>
    </source>
</evidence>
<keyword evidence="1" id="KW-1133">Transmembrane helix</keyword>
<gene>
    <name evidence="2" type="ORF">BEN51_10260</name>
</gene>
<dbReference type="KEGG" id="cia:BEN51_10260"/>
<organism evidence="2 3">
    <name type="scientific">Clostridium isatidis</name>
    <dbReference type="NCBI Taxonomy" id="182773"/>
    <lineage>
        <taxon>Bacteria</taxon>
        <taxon>Bacillati</taxon>
        <taxon>Bacillota</taxon>
        <taxon>Clostridia</taxon>
        <taxon>Eubacteriales</taxon>
        <taxon>Clostridiaceae</taxon>
        <taxon>Clostridium</taxon>
    </lineage>
</organism>
<dbReference type="OrthoDB" id="9961937at2"/>
<evidence type="ECO:0000313" key="2">
    <source>
        <dbReference type="EMBL" id="ASW43853.1"/>
    </source>
</evidence>
<dbReference type="EMBL" id="CP016786">
    <property type="protein sequence ID" value="ASW43853.1"/>
    <property type="molecule type" value="Genomic_DNA"/>
</dbReference>
<keyword evidence="1" id="KW-0812">Transmembrane</keyword>
<name>A0A343JE95_9CLOT</name>
<keyword evidence="3" id="KW-1185">Reference proteome</keyword>
<dbReference type="RefSeq" id="WP_119865988.1">
    <property type="nucleotide sequence ID" value="NZ_CP016786.1"/>
</dbReference>
<feature type="transmembrane region" description="Helical" evidence="1">
    <location>
        <begin position="24"/>
        <end position="44"/>
    </location>
</feature>
<dbReference type="AlphaFoldDB" id="A0A343JE95"/>
<sequence length="154" mass="17687">MNTYSDKVVFIEGKNKKFSPKFKFGFSIFLMIVFALSFFVSLYIKIFYDIPELTKEEAYNIISSSLLVSDDINEAIVDAEIFTSAADFTSLSEIKELSKIDKRTTRANADIIFNFANLEIPINCNFIFIYENNQWLIYDITNLEAGEGSITDYI</sequence>
<dbReference type="Proteomes" id="UP000264883">
    <property type="component" value="Chromosome"/>
</dbReference>